<proteinExistence type="predicted"/>
<evidence type="ECO:0000256" key="5">
    <source>
        <dbReference type="ARBA" id="ARBA00022553"/>
    </source>
</evidence>
<dbReference type="InterPro" id="IPR033479">
    <property type="entry name" value="dCache_1"/>
</dbReference>
<dbReference type="InterPro" id="IPR029151">
    <property type="entry name" value="Sensor-like_sf"/>
</dbReference>
<keyword evidence="11 15" id="KW-1133">Transmembrane helix</keyword>
<keyword evidence="8" id="KW-0547">Nucleotide-binding</keyword>
<keyword evidence="18" id="KW-1185">Reference proteome</keyword>
<feature type="transmembrane region" description="Helical" evidence="15">
    <location>
        <begin position="280"/>
        <end position="302"/>
    </location>
</feature>
<evidence type="ECO:0000259" key="16">
    <source>
        <dbReference type="PROSITE" id="PS50109"/>
    </source>
</evidence>
<evidence type="ECO:0000256" key="2">
    <source>
        <dbReference type="ARBA" id="ARBA00004651"/>
    </source>
</evidence>
<dbReference type="CDD" id="cd12914">
    <property type="entry name" value="PDC1_DGC_like"/>
    <property type="match status" value="1"/>
</dbReference>
<evidence type="ECO:0000256" key="12">
    <source>
        <dbReference type="ARBA" id="ARBA00023012"/>
    </source>
</evidence>
<comment type="subcellular location">
    <subcellularLocation>
        <location evidence="2">Cell membrane</location>
        <topology evidence="2">Multi-pass membrane protein</topology>
    </subcellularLocation>
</comment>
<dbReference type="SMART" id="SM00388">
    <property type="entry name" value="HisKA"/>
    <property type="match status" value="1"/>
</dbReference>
<keyword evidence="13 15" id="KW-0472">Membrane</keyword>
<evidence type="ECO:0000256" key="11">
    <source>
        <dbReference type="ARBA" id="ARBA00022989"/>
    </source>
</evidence>
<dbReference type="PANTHER" id="PTHR43065">
    <property type="entry name" value="SENSOR HISTIDINE KINASE"/>
    <property type="match status" value="1"/>
</dbReference>
<gene>
    <name evidence="17" type="ORF">J0A65_00355</name>
</gene>
<dbReference type="InterPro" id="IPR003661">
    <property type="entry name" value="HisK_dim/P_dom"/>
</dbReference>
<dbReference type="Gene3D" id="1.10.287.130">
    <property type="match status" value="1"/>
</dbReference>
<keyword evidence="14" id="KW-0175">Coiled coil</keyword>
<keyword evidence="10" id="KW-0067">ATP-binding</keyword>
<organism evidence="17 18">
    <name type="scientific">Bowmanella yangjiangensis</name>
    <dbReference type="NCBI Taxonomy" id="2811230"/>
    <lineage>
        <taxon>Bacteria</taxon>
        <taxon>Pseudomonadati</taxon>
        <taxon>Pseudomonadota</taxon>
        <taxon>Gammaproteobacteria</taxon>
        <taxon>Alteromonadales</taxon>
        <taxon>Alteromonadaceae</taxon>
        <taxon>Bowmanella</taxon>
    </lineage>
</organism>
<dbReference type="Gene3D" id="6.10.250.3020">
    <property type="match status" value="1"/>
</dbReference>
<dbReference type="Gene3D" id="3.30.450.20">
    <property type="entry name" value="PAS domain"/>
    <property type="match status" value="2"/>
</dbReference>
<dbReference type="PIRSF" id="PIRSF036431">
    <property type="entry name" value="STHK_DctB"/>
    <property type="match status" value="1"/>
</dbReference>
<dbReference type="Pfam" id="PF02743">
    <property type="entry name" value="dCache_1"/>
    <property type="match status" value="1"/>
</dbReference>
<dbReference type="CDD" id="cd00075">
    <property type="entry name" value="HATPase"/>
    <property type="match status" value="1"/>
</dbReference>
<evidence type="ECO:0000256" key="9">
    <source>
        <dbReference type="ARBA" id="ARBA00022777"/>
    </source>
</evidence>
<dbReference type="PANTHER" id="PTHR43065:SF46">
    <property type="entry name" value="C4-DICARBOXYLATE TRANSPORT SENSOR PROTEIN DCTB"/>
    <property type="match status" value="1"/>
</dbReference>
<dbReference type="InterPro" id="IPR036097">
    <property type="entry name" value="HisK_dim/P_sf"/>
</dbReference>
<keyword evidence="7 15" id="KW-0812">Transmembrane</keyword>
<dbReference type="SMART" id="SM00387">
    <property type="entry name" value="HATPase_c"/>
    <property type="match status" value="1"/>
</dbReference>
<name>A0ABS3CMG6_9ALTE</name>
<evidence type="ECO:0000256" key="3">
    <source>
        <dbReference type="ARBA" id="ARBA00012438"/>
    </source>
</evidence>
<dbReference type="InterPro" id="IPR003594">
    <property type="entry name" value="HATPase_dom"/>
</dbReference>
<comment type="caution">
    <text evidence="17">The sequence shown here is derived from an EMBL/GenBank/DDBJ whole genome shotgun (WGS) entry which is preliminary data.</text>
</comment>
<evidence type="ECO:0000256" key="4">
    <source>
        <dbReference type="ARBA" id="ARBA00022475"/>
    </source>
</evidence>
<dbReference type="PRINTS" id="PR00344">
    <property type="entry name" value="BCTRLSENSOR"/>
</dbReference>
<dbReference type="PROSITE" id="PS50109">
    <property type="entry name" value="HIS_KIN"/>
    <property type="match status" value="1"/>
</dbReference>
<keyword evidence="4" id="KW-1003">Cell membrane</keyword>
<accession>A0ABS3CMG6</accession>
<evidence type="ECO:0000256" key="10">
    <source>
        <dbReference type="ARBA" id="ARBA00022840"/>
    </source>
</evidence>
<dbReference type="CDD" id="cd00082">
    <property type="entry name" value="HisKA"/>
    <property type="match status" value="1"/>
</dbReference>
<evidence type="ECO:0000256" key="1">
    <source>
        <dbReference type="ARBA" id="ARBA00000085"/>
    </source>
</evidence>
<dbReference type="Pfam" id="PF00512">
    <property type="entry name" value="HisKA"/>
    <property type="match status" value="1"/>
</dbReference>
<keyword evidence="6" id="KW-0808">Transferase</keyword>
<dbReference type="SUPFAM" id="SSF103190">
    <property type="entry name" value="Sensory domain-like"/>
    <property type="match status" value="1"/>
</dbReference>
<sequence length="589" mass="66009">MTVLWGFMALVVGVLAYYQGETRIEEQAWQRLIELSSKLEIELDKYRTLPKVLTLHPDVEQVLTVTDAQTLHAANSLLARYNESLSSDVVYLLNIQGITLASSNWQSEDSFVGSDYRFRPYFQQAAEGQAGSYFALGTVSGRRGYYFSYPVHKEGKVIGVLVIKVALAVLEENWPEEAFDFLLTDVHGVVFYSSYPQWNYQTLAMLAPEVEHQLLAQKQYGNGPIAALTRANGMPEVLLQPRLNLNKDGRNETFLQVHKDMSTAGWRLFALAPMSLIYQYVIWSLLLYSVLFLLVYLISFSWRRTVEARKQLAAINEQLEHRVDERTAELSQSNEQLKAIIEKYKQTELTLKRTQNELIQAGKLAMLGEMAASINHELNQPLAAMRIYTETLQLLAGRGDIQAIKENANEILKLNKMMAKIIGQYKLFARKSAGKTGPVSVTETLTASLAILDNKMQKMGIRIDPEGLSDTLQVMADAIPLEQVIINLLNNALQAVGEQASPHIVLRVEQHQEALHLVVEDNGPGFADDELERVFEPFYTTKGQGLGLGLTISKRIVESFDGHILAENGAGGGARFVVVLNRYIAEDIL</sequence>
<reference evidence="17 18" key="1">
    <citation type="submission" date="2021-03" db="EMBL/GenBank/DDBJ databases">
        <title>novel species isolated from a fishpond in China.</title>
        <authorList>
            <person name="Lu H."/>
            <person name="Cai Z."/>
        </authorList>
    </citation>
    <scope>NUCLEOTIDE SEQUENCE [LARGE SCALE GENOMIC DNA]</scope>
    <source>
        <strain evidence="17 18">Y57</strain>
    </source>
</reference>
<evidence type="ECO:0000256" key="6">
    <source>
        <dbReference type="ARBA" id="ARBA00022679"/>
    </source>
</evidence>
<dbReference type="InterPro" id="IPR004358">
    <property type="entry name" value="Sig_transdc_His_kin-like_C"/>
</dbReference>
<evidence type="ECO:0000256" key="13">
    <source>
        <dbReference type="ARBA" id="ARBA00023136"/>
    </source>
</evidence>
<evidence type="ECO:0000313" key="17">
    <source>
        <dbReference type="EMBL" id="MBN7818288.1"/>
    </source>
</evidence>
<dbReference type="Proteomes" id="UP000663992">
    <property type="component" value="Unassembled WGS sequence"/>
</dbReference>
<dbReference type="InterPro" id="IPR036890">
    <property type="entry name" value="HATPase_C_sf"/>
</dbReference>
<keyword evidence="12" id="KW-0902">Two-component regulatory system</keyword>
<evidence type="ECO:0000256" key="8">
    <source>
        <dbReference type="ARBA" id="ARBA00022741"/>
    </source>
</evidence>
<dbReference type="SUPFAM" id="SSF55874">
    <property type="entry name" value="ATPase domain of HSP90 chaperone/DNA topoisomerase II/histidine kinase"/>
    <property type="match status" value="1"/>
</dbReference>
<feature type="coiled-coil region" evidence="14">
    <location>
        <begin position="309"/>
        <end position="357"/>
    </location>
</feature>
<evidence type="ECO:0000256" key="15">
    <source>
        <dbReference type="SAM" id="Phobius"/>
    </source>
</evidence>
<keyword evidence="5" id="KW-0597">Phosphoprotein</keyword>
<evidence type="ECO:0000256" key="7">
    <source>
        <dbReference type="ARBA" id="ARBA00022692"/>
    </source>
</evidence>
<dbReference type="EC" id="2.7.13.3" evidence="3"/>
<dbReference type="Pfam" id="PF02518">
    <property type="entry name" value="HATPase_c"/>
    <property type="match status" value="1"/>
</dbReference>
<feature type="domain" description="Histidine kinase" evidence="16">
    <location>
        <begin position="373"/>
        <end position="584"/>
    </location>
</feature>
<evidence type="ECO:0000313" key="18">
    <source>
        <dbReference type="Proteomes" id="UP000663992"/>
    </source>
</evidence>
<keyword evidence="9 17" id="KW-0418">Kinase</keyword>
<comment type="catalytic activity">
    <reaction evidence="1">
        <text>ATP + protein L-histidine = ADP + protein N-phospho-L-histidine.</text>
        <dbReference type="EC" id="2.7.13.3"/>
    </reaction>
</comment>
<protein>
    <recommendedName>
        <fullName evidence="3">histidine kinase</fullName>
        <ecNumber evidence="3">2.7.13.3</ecNumber>
    </recommendedName>
</protein>
<dbReference type="EMBL" id="JAFKCS010000001">
    <property type="protein sequence ID" value="MBN7818288.1"/>
    <property type="molecule type" value="Genomic_DNA"/>
</dbReference>
<dbReference type="SUPFAM" id="SSF47384">
    <property type="entry name" value="Homodimeric domain of signal transducing histidine kinase"/>
    <property type="match status" value="1"/>
</dbReference>
<dbReference type="InterPro" id="IPR017055">
    <property type="entry name" value="Sig_transdc_His_kinase_DctB"/>
</dbReference>
<dbReference type="InterPro" id="IPR005467">
    <property type="entry name" value="His_kinase_dom"/>
</dbReference>
<dbReference type="GO" id="GO:0016301">
    <property type="term" value="F:kinase activity"/>
    <property type="evidence" value="ECO:0007669"/>
    <property type="project" value="UniProtKB-KW"/>
</dbReference>
<dbReference type="Gene3D" id="3.30.565.10">
    <property type="entry name" value="Histidine kinase-like ATPase, C-terminal domain"/>
    <property type="match status" value="1"/>
</dbReference>
<evidence type="ECO:0000256" key="14">
    <source>
        <dbReference type="SAM" id="Coils"/>
    </source>
</evidence>